<dbReference type="InterPro" id="IPR050564">
    <property type="entry name" value="F420-G6PD/mer"/>
</dbReference>
<dbReference type="PANTHER" id="PTHR43244">
    <property type="match status" value="1"/>
</dbReference>
<organism evidence="3 4">
    <name type="scientific">Tectimicrobiota bacterium</name>
    <dbReference type="NCBI Taxonomy" id="2528274"/>
    <lineage>
        <taxon>Bacteria</taxon>
        <taxon>Pseudomonadati</taxon>
        <taxon>Nitrospinota/Tectimicrobiota group</taxon>
        <taxon>Candidatus Tectimicrobiota</taxon>
    </lineage>
</organism>
<protein>
    <submittedName>
        <fullName evidence="3">LLM class flavin-dependent oxidoreductase</fullName>
    </submittedName>
</protein>
<reference evidence="3" key="1">
    <citation type="submission" date="2019-03" db="EMBL/GenBank/DDBJ databases">
        <title>Lake Tanganyika Metagenome-Assembled Genomes (MAGs).</title>
        <authorList>
            <person name="Tran P."/>
        </authorList>
    </citation>
    <scope>NUCLEOTIDE SEQUENCE</scope>
    <source>
        <strain evidence="3">K_DeepCast_65m_m2_066</strain>
    </source>
</reference>
<accession>A0A937W842</accession>
<dbReference type="SUPFAM" id="SSF51679">
    <property type="entry name" value="Bacterial luciferase-like"/>
    <property type="match status" value="1"/>
</dbReference>
<dbReference type="Pfam" id="PF00296">
    <property type="entry name" value="Bac_luciferase"/>
    <property type="match status" value="1"/>
</dbReference>
<comment type="caution">
    <text evidence="3">The sequence shown here is derived from an EMBL/GenBank/DDBJ whole genome shotgun (WGS) entry which is preliminary data.</text>
</comment>
<dbReference type="Gene3D" id="3.20.20.30">
    <property type="entry name" value="Luciferase-like domain"/>
    <property type="match status" value="1"/>
</dbReference>
<gene>
    <name evidence="3" type="ORF">FJZ47_23760</name>
</gene>
<evidence type="ECO:0000259" key="2">
    <source>
        <dbReference type="Pfam" id="PF00296"/>
    </source>
</evidence>
<sequence length="329" mass="36121">MGTLGVRLRDSRLGLPAMRDLLHLAEQRGYDSVWLPESVGRESVTELTALALSSERIRLGTGIVPVFTRLPTMAAAALATTATVAPGRVILGVGIGHRDHQEAGHGIHFHRPIQHVREFVTIARRLLTEGHIASYAGEVYTIEHFQLDTPPPQPVPVYIAALRPQMLRLAGAVADGVLMNWATLEYIPQAIEYVRQGAEAAGRSLRDIQIACYLRTCVTDNPEHVERESRTQIARYGSMVYYREYFASIGFAAEATALEQAWQQGDAAAAARAVTPAMIRTLTIYGSAEVCRQRLQAYREAGLQLPIIAPFPIGEPIQETFARTIAECA</sequence>
<feature type="domain" description="Luciferase-like" evidence="2">
    <location>
        <begin position="15"/>
        <end position="304"/>
    </location>
</feature>
<dbReference type="Proteomes" id="UP000712673">
    <property type="component" value="Unassembled WGS sequence"/>
</dbReference>
<dbReference type="InterPro" id="IPR036661">
    <property type="entry name" value="Luciferase-like_sf"/>
</dbReference>
<proteinExistence type="predicted"/>
<evidence type="ECO:0000313" key="4">
    <source>
        <dbReference type="Proteomes" id="UP000712673"/>
    </source>
</evidence>
<dbReference type="AlphaFoldDB" id="A0A937W842"/>
<evidence type="ECO:0000313" key="3">
    <source>
        <dbReference type="EMBL" id="MBM3226792.1"/>
    </source>
</evidence>
<evidence type="ECO:0000256" key="1">
    <source>
        <dbReference type="ARBA" id="ARBA00023002"/>
    </source>
</evidence>
<dbReference type="GO" id="GO:0016705">
    <property type="term" value="F:oxidoreductase activity, acting on paired donors, with incorporation or reduction of molecular oxygen"/>
    <property type="evidence" value="ECO:0007669"/>
    <property type="project" value="InterPro"/>
</dbReference>
<dbReference type="EMBL" id="VGLS01001051">
    <property type="protein sequence ID" value="MBM3226792.1"/>
    <property type="molecule type" value="Genomic_DNA"/>
</dbReference>
<name>A0A937W842_UNCTE</name>
<dbReference type="PANTHER" id="PTHR43244:SF1">
    <property type="entry name" value="5,10-METHYLENETETRAHYDROMETHANOPTERIN REDUCTASE"/>
    <property type="match status" value="1"/>
</dbReference>
<keyword evidence="1" id="KW-0560">Oxidoreductase</keyword>
<dbReference type="InterPro" id="IPR011251">
    <property type="entry name" value="Luciferase-like_dom"/>
</dbReference>